<dbReference type="Proteomes" id="UP000078550">
    <property type="component" value="Unassembled WGS sequence"/>
</dbReference>
<dbReference type="SUPFAM" id="SSF54928">
    <property type="entry name" value="RNA-binding domain, RBD"/>
    <property type="match status" value="1"/>
</dbReference>
<feature type="domain" description="RRM" evidence="4">
    <location>
        <begin position="545"/>
        <end position="608"/>
    </location>
</feature>
<dbReference type="SMART" id="SM00360">
    <property type="entry name" value="RRM"/>
    <property type="match status" value="1"/>
</dbReference>
<evidence type="ECO:0000313" key="6">
    <source>
        <dbReference type="Proteomes" id="UP000078550"/>
    </source>
</evidence>
<evidence type="ECO:0000256" key="3">
    <source>
        <dbReference type="SAM" id="MobiDB-lite"/>
    </source>
</evidence>
<evidence type="ECO:0000256" key="1">
    <source>
        <dbReference type="ARBA" id="ARBA00022884"/>
    </source>
</evidence>
<dbReference type="GO" id="GO:0003723">
    <property type="term" value="F:RNA binding"/>
    <property type="evidence" value="ECO:0007669"/>
    <property type="project" value="UniProtKB-UniRule"/>
</dbReference>
<dbReference type="Gene3D" id="3.30.70.330">
    <property type="match status" value="1"/>
</dbReference>
<organism evidence="5 6">
    <name type="scientific">Plasmodium ovale wallikeri</name>
    <dbReference type="NCBI Taxonomy" id="864142"/>
    <lineage>
        <taxon>Eukaryota</taxon>
        <taxon>Sar</taxon>
        <taxon>Alveolata</taxon>
        <taxon>Apicomplexa</taxon>
        <taxon>Aconoidasida</taxon>
        <taxon>Haemosporida</taxon>
        <taxon>Plasmodiidae</taxon>
        <taxon>Plasmodium</taxon>
        <taxon>Plasmodium (Plasmodium)</taxon>
    </lineage>
</organism>
<proteinExistence type="predicted"/>
<evidence type="ECO:0000313" key="5">
    <source>
        <dbReference type="EMBL" id="SBT35327.1"/>
    </source>
</evidence>
<evidence type="ECO:0000259" key="4">
    <source>
        <dbReference type="PROSITE" id="PS50102"/>
    </source>
</evidence>
<dbReference type="InterPro" id="IPR052462">
    <property type="entry name" value="SLIRP/GR-RBP-like"/>
</dbReference>
<feature type="compositionally biased region" description="Basic and acidic residues" evidence="3">
    <location>
        <begin position="467"/>
        <end position="480"/>
    </location>
</feature>
<dbReference type="Pfam" id="PF00076">
    <property type="entry name" value="RRM_1"/>
    <property type="match status" value="1"/>
</dbReference>
<feature type="compositionally biased region" description="Basic and acidic residues" evidence="3">
    <location>
        <begin position="509"/>
        <end position="524"/>
    </location>
</feature>
<feature type="compositionally biased region" description="Low complexity" evidence="3">
    <location>
        <begin position="251"/>
        <end position="261"/>
    </location>
</feature>
<sequence>MANMDTSSDEKKQKEVISPEKGEGEIGPAFQKEENEKTGSNNNNYSRTTDSHDFRDSDDAHSVSDGGGDFTSISHKHDNAKVGTINHNGISPIKQKDENNNRNYSEVAETESCANYELGEAINSGDPDAPLNSDSVCENFDENITDRVEKSDGDKCADVRGNIRKLEASIEEKDCVEAKDIIEPEDFVEAKDIIEPEDLVEAKDIIEPEDLVEAKDITEPEDFVEAKDNVESKNTNLKCPHRSSSVDEDTTNSSVNNDVSNAPGLDTETAEIVETAKISGAVEVVGNAEIVGNADIVGNAEIAGTVEIDDNDEHRDDANHLYDEANRLYDDANRVLGDADQFYGDANQLYDDVHRVYYYPSYEDPIYDVPTYDSHAYGTHTYDAHTYEAQVYESHLHEERNVRNESIAKGNHDERSIEHFVGKTHNVGEETFHEMKEYNDPSDDANNINKCKSEIDSRIKRKMHPLKQNEEKKKKKKDDDNIVSPSSDSSDNGHTDVREKNSDNSYTSAHEKKNKEEKEKRKEKKKNCAKEDYVVCADEALKGYPRIFVTRLPFEAGKKDLEKYFSKYGKIIDIYVSKNLSNNKNKGFGFVSFEKQASMDKVRDKDID</sequence>
<feature type="compositionally biased region" description="Basic and acidic residues" evidence="3">
    <location>
        <begin position="49"/>
        <end position="62"/>
    </location>
</feature>
<dbReference type="AlphaFoldDB" id="A0A1A8YV53"/>
<dbReference type="PROSITE" id="PS50102">
    <property type="entry name" value="RRM"/>
    <property type="match status" value="1"/>
</dbReference>
<protein>
    <submittedName>
        <fullName evidence="5">Nucleic acid binding protein, putative</fullName>
    </submittedName>
</protein>
<dbReference type="InterPro" id="IPR035979">
    <property type="entry name" value="RBD_domain_sf"/>
</dbReference>
<dbReference type="InterPro" id="IPR012677">
    <property type="entry name" value="Nucleotide-bd_a/b_plait_sf"/>
</dbReference>
<feature type="region of interest" description="Disordered" evidence="3">
    <location>
        <begin position="1"/>
        <end position="106"/>
    </location>
</feature>
<evidence type="ECO:0000256" key="2">
    <source>
        <dbReference type="PROSITE-ProRule" id="PRU00176"/>
    </source>
</evidence>
<dbReference type="EMBL" id="FLRE01000097">
    <property type="protein sequence ID" value="SBT35327.1"/>
    <property type="molecule type" value="Genomic_DNA"/>
</dbReference>
<gene>
    <name evidence="5" type="ORF">POVWA2_024480</name>
</gene>
<feature type="region of interest" description="Disordered" evidence="3">
    <location>
        <begin position="227"/>
        <end position="264"/>
    </location>
</feature>
<dbReference type="InterPro" id="IPR000504">
    <property type="entry name" value="RRM_dom"/>
</dbReference>
<reference evidence="6" key="1">
    <citation type="submission" date="2016-05" db="EMBL/GenBank/DDBJ databases">
        <authorList>
            <person name="Naeem Raeece"/>
        </authorList>
    </citation>
    <scope>NUCLEOTIDE SEQUENCE [LARGE SCALE GENOMIC DNA]</scope>
</reference>
<dbReference type="CDD" id="cd00590">
    <property type="entry name" value="RRM_SF"/>
    <property type="match status" value="1"/>
</dbReference>
<feature type="compositionally biased region" description="Basic and acidic residues" evidence="3">
    <location>
        <begin position="8"/>
        <end position="24"/>
    </location>
</feature>
<feature type="compositionally biased region" description="Polar residues" evidence="3">
    <location>
        <begin position="38"/>
        <end position="48"/>
    </location>
</feature>
<feature type="region of interest" description="Disordered" evidence="3">
    <location>
        <begin position="454"/>
        <end position="524"/>
    </location>
</feature>
<feature type="compositionally biased region" description="Basic and acidic residues" evidence="3">
    <location>
        <begin position="491"/>
        <end position="502"/>
    </location>
</feature>
<dbReference type="PANTHER" id="PTHR48027">
    <property type="entry name" value="HETEROGENEOUS NUCLEAR RIBONUCLEOPROTEIN 87F-RELATED"/>
    <property type="match status" value="1"/>
</dbReference>
<keyword evidence="1 2" id="KW-0694">RNA-binding</keyword>
<name>A0A1A8YV53_PLAOA</name>
<accession>A0A1A8YV53</accession>